<comment type="function">
    <text evidence="9">Catalyzes the radical-mediated insertion of two sulfur atoms into the C-6 and C-8 positions of the octanoyl moiety bound to the lipoyl domains of lipoate-dependent enzymes, thereby converting the octanoylated domains into lipoylated derivatives.</text>
</comment>
<keyword evidence="3 9" id="KW-0808">Transferase</keyword>
<dbReference type="SFLD" id="SFLDF00271">
    <property type="entry name" value="lipoyl_synthase"/>
    <property type="match status" value="1"/>
</dbReference>
<keyword evidence="5 9" id="KW-0479">Metal-binding</keyword>
<keyword evidence="1 9" id="KW-0004">4Fe-4S</keyword>
<feature type="binding site" evidence="9">
    <location>
        <position position="273"/>
    </location>
    <ligand>
        <name>[4Fe-4S] cluster</name>
        <dbReference type="ChEBI" id="CHEBI:49883"/>
        <label>1</label>
    </ligand>
</feature>
<dbReference type="GO" id="GO:0009249">
    <property type="term" value="P:protein lipoylation"/>
    <property type="evidence" value="ECO:0007669"/>
    <property type="project" value="UniProtKB-UniRule"/>
</dbReference>
<keyword evidence="6 9" id="KW-0408">Iron</keyword>
<dbReference type="EC" id="2.8.1.8" evidence="9"/>
<keyword evidence="2 9" id="KW-0963">Cytoplasm</keyword>
<evidence type="ECO:0000256" key="2">
    <source>
        <dbReference type="ARBA" id="ARBA00022490"/>
    </source>
</evidence>
<dbReference type="NCBIfam" id="NF004019">
    <property type="entry name" value="PRK05481.1"/>
    <property type="match status" value="1"/>
</dbReference>
<dbReference type="InterPro" id="IPR013785">
    <property type="entry name" value="Aldolase_TIM"/>
</dbReference>
<dbReference type="GO" id="GO:0051539">
    <property type="term" value="F:4 iron, 4 sulfur cluster binding"/>
    <property type="evidence" value="ECO:0007669"/>
    <property type="project" value="UniProtKB-UniRule"/>
</dbReference>
<dbReference type="RefSeq" id="WP_092590656.1">
    <property type="nucleotide sequence ID" value="NZ_FMWL01000007.1"/>
</dbReference>
<keyword evidence="12" id="KW-1185">Reference proteome</keyword>
<dbReference type="PANTHER" id="PTHR10949">
    <property type="entry name" value="LIPOYL SYNTHASE"/>
    <property type="match status" value="1"/>
</dbReference>
<comment type="catalytic activity">
    <reaction evidence="8 9">
        <text>[[Fe-S] cluster scaffold protein carrying a second [4Fe-4S](2+) cluster] + N(6)-octanoyl-L-lysyl-[protein] + 2 oxidized [2Fe-2S]-[ferredoxin] + 2 S-adenosyl-L-methionine + 4 H(+) = [[Fe-S] cluster scaffold protein] + N(6)-[(R)-dihydrolipoyl]-L-lysyl-[protein] + 4 Fe(3+) + 2 hydrogen sulfide + 2 5'-deoxyadenosine + 2 L-methionine + 2 reduced [2Fe-2S]-[ferredoxin]</text>
        <dbReference type="Rhea" id="RHEA:16585"/>
        <dbReference type="Rhea" id="RHEA-COMP:9928"/>
        <dbReference type="Rhea" id="RHEA-COMP:10000"/>
        <dbReference type="Rhea" id="RHEA-COMP:10001"/>
        <dbReference type="Rhea" id="RHEA-COMP:10475"/>
        <dbReference type="Rhea" id="RHEA-COMP:14568"/>
        <dbReference type="Rhea" id="RHEA-COMP:14569"/>
        <dbReference type="ChEBI" id="CHEBI:15378"/>
        <dbReference type="ChEBI" id="CHEBI:17319"/>
        <dbReference type="ChEBI" id="CHEBI:29034"/>
        <dbReference type="ChEBI" id="CHEBI:29919"/>
        <dbReference type="ChEBI" id="CHEBI:33722"/>
        <dbReference type="ChEBI" id="CHEBI:33737"/>
        <dbReference type="ChEBI" id="CHEBI:33738"/>
        <dbReference type="ChEBI" id="CHEBI:57844"/>
        <dbReference type="ChEBI" id="CHEBI:59789"/>
        <dbReference type="ChEBI" id="CHEBI:78809"/>
        <dbReference type="ChEBI" id="CHEBI:83100"/>
        <dbReference type="EC" id="2.8.1.8"/>
    </reaction>
</comment>
<evidence type="ECO:0000259" key="10">
    <source>
        <dbReference type="SMART" id="SM00729"/>
    </source>
</evidence>
<dbReference type="InterPro" id="IPR006638">
    <property type="entry name" value="Elp3/MiaA/NifB-like_rSAM"/>
</dbReference>
<protein>
    <recommendedName>
        <fullName evidence="9">Lipoyl synthase</fullName>
        <ecNumber evidence="9">2.8.1.8</ecNumber>
    </recommendedName>
    <alternativeName>
        <fullName evidence="9">Lip-syn</fullName>
        <shortName evidence="9">LS</shortName>
    </alternativeName>
    <alternativeName>
        <fullName evidence="9">Lipoate synthase</fullName>
    </alternativeName>
    <alternativeName>
        <fullName evidence="9">Lipoic acid synthase</fullName>
    </alternativeName>
    <alternativeName>
        <fullName evidence="9">Sulfur insertion protein LipA</fullName>
    </alternativeName>
</protein>
<comment type="pathway">
    <text evidence="9">Protein modification; protein lipoylation via endogenous pathway; protein N(6)-(lipoyl)lysine from octanoyl-[acyl-carrier-protein]: step 2/2.</text>
</comment>
<feature type="domain" description="Elp3/MiaA/NifB-like radical SAM core" evidence="10">
    <location>
        <begin position="50"/>
        <end position="258"/>
    </location>
</feature>
<feature type="binding site" evidence="9">
    <location>
        <position position="64"/>
    </location>
    <ligand>
        <name>[4Fe-4S] cluster</name>
        <dbReference type="ChEBI" id="CHEBI:49883"/>
        <label>2</label>
        <note>4Fe-4S-S-AdoMet</note>
    </ligand>
</feature>
<sequence length="286" mass="32071">MIPRPEWLKQKAPNQEVFEEMGRMLELLSLHTVCESANCPNIGKCFENKTATFMIMGDICTRNCRFCAVPKGIAGPLDFQEPLNVAKACRQLELKHAVITSVTRDDLEDGGAGCFARTVEAIRLLNADSTIELLIPDLCGNWSALAEIVIAKPDIINHNVETVPELYEKVRPQADYGRSVELLRRVKEMDGQIYTKSGLMLGLGETDEQIIQVMRDLLLAGCDILTLGQYLRPSEEHIPIFEYVTPNKFDELRDIAIDLGFKYVASGPFVRSSYKAFVAMEELRKG</sequence>
<evidence type="ECO:0000256" key="1">
    <source>
        <dbReference type="ARBA" id="ARBA00022485"/>
    </source>
</evidence>
<keyword evidence="4 9" id="KW-0949">S-adenosyl-L-methionine</keyword>
<dbReference type="GO" id="GO:0016992">
    <property type="term" value="F:lipoate synthase activity"/>
    <property type="evidence" value="ECO:0007669"/>
    <property type="project" value="UniProtKB-UniRule"/>
</dbReference>
<dbReference type="PANTHER" id="PTHR10949:SF0">
    <property type="entry name" value="LIPOYL SYNTHASE, MITOCHONDRIAL"/>
    <property type="match status" value="1"/>
</dbReference>
<evidence type="ECO:0000256" key="3">
    <source>
        <dbReference type="ARBA" id="ARBA00022679"/>
    </source>
</evidence>
<dbReference type="Proteomes" id="UP000199208">
    <property type="component" value="Unassembled WGS sequence"/>
</dbReference>
<feature type="binding site" evidence="9">
    <location>
        <position position="34"/>
    </location>
    <ligand>
        <name>[4Fe-4S] cluster</name>
        <dbReference type="ChEBI" id="CHEBI:49883"/>
        <label>1</label>
    </ligand>
</feature>
<gene>
    <name evidence="9" type="primary">lipA</name>
    <name evidence="11" type="ORF">SAMN03080599_01792</name>
</gene>
<dbReference type="HAMAP" id="MF_00206">
    <property type="entry name" value="Lipoyl_synth"/>
    <property type="match status" value="1"/>
</dbReference>
<feature type="binding site" evidence="9">
    <location>
        <position position="67"/>
    </location>
    <ligand>
        <name>[4Fe-4S] cluster</name>
        <dbReference type="ChEBI" id="CHEBI:49883"/>
        <label>2</label>
        <note>4Fe-4S-S-AdoMet</note>
    </ligand>
</feature>
<evidence type="ECO:0000256" key="5">
    <source>
        <dbReference type="ARBA" id="ARBA00022723"/>
    </source>
</evidence>
<comment type="subcellular location">
    <subcellularLocation>
        <location evidence="9">Cytoplasm</location>
    </subcellularLocation>
</comment>
<organism evidence="11 12">
    <name type="scientific">Acidaminobacter hydrogenoformans DSM 2784</name>
    <dbReference type="NCBI Taxonomy" id="1120920"/>
    <lineage>
        <taxon>Bacteria</taxon>
        <taxon>Bacillati</taxon>
        <taxon>Bacillota</taxon>
        <taxon>Clostridia</taxon>
        <taxon>Peptostreptococcales</taxon>
        <taxon>Acidaminobacteraceae</taxon>
        <taxon>Acidaminobacter</taxon>
    </lineage>
</organism>
<evidence type="ECO:0000313" key="12">
    <source>
        <dbReference type="Proteomes" id="UP000199208"/>
    </source>
</evidence>
<dbReference type="SUPFAM" id="SSF102114">
    <property type="entry name" value="Radical SAM enzymes"/>
    <property type="match status" value="1"/>
</dbReference>
<dbReference type="AlphaFoldDB" id="A0A1G5S165"/>
<dbReference type="Gene3D" id="3.20.20.70">
    <property type="entry name" value="Aldolase class I"/>
    <property type="match status" value="1"/>
</dbReference>
<dbReference type="PIRSF" id="PIRSF005963">
    <property type="entry name" value="Lipoyl_synth"/>
    <property type="match status" value="1"/>
</dbReference>
<evidence type="ECO:0000256" key="9">
    <source>
        <dbReference type="HAMAP-Rule" id="MF_00206"/>
    </source>
</evidence>
<dbReference type="STRING" id="1120920.SAMN03080599_01792"/>
<dbReference type="Pfam" id="PF04055">
    <property type="entry name" value="Radical_SAM"/>
    <property type="match status" value="1"/>
</dbReference>
<dbReference type="GO" id="GO:0046872">
    <property type="term" value="F:metal ion binding"/>
    <property type="evidence" value="ECO:0007669"/>
    <property type="project" value="UniProtKB-KW"/>
</dbReference>
<evidence type="ECO:0000313" key="11">
    <source>
        <dbReference type="EMBL" id="SCZ79481.1"/>
    </source>
</evidence>
<dbReference type="SFLD" id="SFLDS00029">
    <property type="entry name" value="Radical_SAM"/>
    <property type="match status" value="1"/>
</dbReference>
<keyword evidence="7 9" id="KW-0411">Iron-sulfur</keyword>
<evidence type="ECO:0000256" key="6">
    <source>
        <dbReference type="ARBA" id="ARBA00023004"/>
    </source>
</evidence>
<proteinExistence type="inferred from homology"/>
<feature type="binding site" evidence="9">
    <location>
        <position position="45"/>
    </location>
    <ligand>
        <name>[4Fe-4S] cluster</name>
        <dbReference type="ChEBI" id="CHEBI:49883"/>
        <label>1</label>
    </ligand>
</feature>
<dbReference type="NCBIfam" id="TIGR00510">
    <property type="entry name" value="lipA"/>
    <property type="match status" value="1"/>
</dbReference>
<dbReference type="InterPro" id="IPR058240">
    <property type="entry name" value="rSAM_sf"/>
</dbReference>
<dbReference type="NCBIfam" id="NF009544">
    <property type="entry name" value="PRK12928.1"/>
    <property type="match status" value="1"/>
</dbReference>
<evidence type="ECO:0000256" key="7">
    <source>
        <dbReference type="ARBA" id="ARBA00023014"/>
    </source>
</evidence>
<dbReference type="InterPro" id="IPR007197">
    <property type="entry name" value="rSAM"/>
</dbReference>
<dbReference type="EMBL" id="FMWL01000007">
    <property type="protein sequence ID" value="SCZ79481.1"/>
    <property type="molecule type" value="Genomic_DNA"/>
</dbReference>
<dbReference type="InterPro" id="IPR003698">
    <property type="entry name" value="Lipoyl_synth"/>
</dbReference>
<dbReference type="SFLD" id="SFLDG01058">
    <property type="entry name" value="lipoyl_synthase_like"/>
    <property type="match status" value="1"/>
</dbReference>
<dbReference type="SMART" id="SM00729">
    <property type="entry name" value="Elp3"/>
    <property type="match status" value="1"/>
</dbReference>
<accession>A0A1G5S165</accession>
<comment type="cofactor">
    <cofactor evidence="9">
        <name>[4Fe-4S] cluster</name>
        <dbReference type="ChEBI" id="CHEBI:49883"/>
    </cofactor>
    <text evidence="9">Binds 2 [4Fe-4S] clusters per subunit. One cluster is coordinated with 3 cysteines and an exchangeable S-adenosyl-L-methionine.</text>
</comment>
<name>A0A1G5S165_9FIRM</name>
<evidence type="ECO:0000256" key="8">
    <source>
        <dbReference type="ARBA" id="ARBA00047326"/>
    </source>
</evidence>
<dbReference type="FunFam" id="3.20.20.70:FF:000040">
    <property type="entry name" value="Lipoyl synthase"/>
    <property type="match status" value="1"/>
</dbReference>
<dbReference type="OrthoDB" id="9787898at2"/>
<dbReference type="UniPathway" id="UPA00538">
    <property type="reaction ID" value="UER00593"/>
</dbReference>
<feature type="binding site" evidence="9">
    <location>
        <position position="60"/>
    </location>
    <ligand>
        <name>[4Fe-4S] cluster</name>
        <dbReference type="ChEBI" id="CHEBI:49883"/>
        <label>2</label>
        <note>4Fe-4S-S-AdoMet</note>
    </ligand>
</feature>
<dbReference type="GO" id="GO:0005737">
    <property type="term" value="C:cytoplasm"/>
    <property type="evidence" value="ECO:0007669"/>
    <property type="project" value="UniProtKB-SubCell"/>
</dbReference>
<comment type="similarity">
    <text evidence="9">Belongs to the radical SAM superfamily. Lipoyl synthase family.</text>
</comment>
<dbReference type="CDD" id="cd01335">
    <property type="entry name" value="Radical_SAM"/>
    <property type="match status" value="1"/>
</dbReference>
<evidence type="ECO:0000256" key="4">
    <source>
        <dbReference type="ARBA" id="ARBA00022691"/>
    </source>
</evidence>
<reference evidence="11 12" key="1">
    <citation type="submission" date="2016-10" db="EMBL/GenBank/DDBJ databases">
        <authorList>
            <person name="de Groot N.N."/>
        </authorList>
    </citation>
    <scope>NUCLEOTIDE SEQUENCE [LARGE SCALE GENOMIC DNA]</scope>
    <source>
        <strain evidence="11 12">DSM 2784</strain>
    </source>
</reference>
<feature type="binding site" evidence="9">
    <location>
        <position position="39"/>
    </location>
    <ligand>
        <name>[4Fe-4S] cluster</name>
        <dbReference type="ChEBI" id="CHEBI:49883"/>
        <label>1</label>
    </ligand>
</feature>